<dbReference type="GO" id="GO:0000160">
    <property type="term" value="P:phosphorelay signal transduction system"/>
    <property type="evidence" value="ECO:0007669"/>
    <property type="project" value="UniProtKB-KW"/>
</dbReference>
<evidence type="ECO:0000256" key="3">
    <source>
        <dbReference type="ARBA" id="ARBA00022679"/>
    </source>
</evidence>
<organism evidence="7">
    <name type="scientific">Mediterraneibacter gnavus</name>
    <name type="common">Ruminococcus gnavus</name>
    <dbReference type="NCBI Taxonomy" id="33038"/>
    <lineage>
        <taxon>Bacteria</taxon>
        <taxon>Bacillati</taxon>
        <taxon>Bacillota</taxon>
        <taxon>Clostridia</taxon>
        <taxon>Lachnospirales</taxon>
        <taxon>Lachnospiraceae</taxon>
        <taxon>Mediterraneibacter</taxon>
    </lineage>
</organism>
<evidence type="ECO:0000259" key="6">
    <source>
        <dbReference type="PROSITE" id="PS50109"/>
    </source>
</evidence>
<dbReference type="InterPro" id="IPR003594">
    <property type="entry name" value="HATPase_dom"/>
</dbReference>
<dbReference type="SMART" id="SM00387">
    <property type="entry name" value="HATPase_c"/>
    <property type="match status" value="1"/>
</dbReference>
<sequence length="157" mass="18241">MNKEYLFEEISLEECCREVLDEYRLYLEEKQILVQLDLKEKTVLSDRKSLCFMLSQLIANSIKYTGYETEKCPKLKISSGSENNRVCLSVCDNECGVKPHELRYLFEKGFTGENSQKKSTGIGLYLVRQIGQELKIEAEAVSVYEKGMEIRLWFPMV</sequence>
<comment type="catalytic activity">
    <reaction evidence="1">
        <text>ATP + protein L-histidine = ADP + protein N-phospho-L-histidine.</text>
        <dbReference type="EC" id="2.7.13.3"/>
    </reaction>
</comment>
<dbReference type="RefSeq" id="WP_243132588.1">
    <property type="nucleotide sequence ID" value="NZ_CABHNE010000116.1"/>
</dbReference>
<evidence type="ECO:0000256" key="1">
    <source>
        <dbReference type="ARBA" id="ARBA00000085"/>
    </source>
</evidence>
<evidence type="ECO:0000313" key="7">
    <source>
        <dbReference type="EMBL" id="VYT91601.1"/>
    </source>
</evidence>
<keyword evidence="5" id="KW-0902">Two-component regulatory system</keyword>
<feature type="domain" description="Histidine kinase" evidence="6">
    <location>
        <begin position="1"/>
        <end position="157"/>
    </location>
</feature>
<dbReference type="InterPro" id="IPR005467">
    <property type="entry name" value="His_kinase_dom"/>
</dbReference>
<dbReference type="EC" id="2.7.13.3" evidence="2"/>
<gene>
    <name evidence="7" type="primary">graS_4</name>
    <name evidence="7" type="ORF">RGLFYP36_03525</name>
</gene>
<dbReference type="Pfam" id="PF02518">
    <property type="entry name" value="HATPase_c"/>
    <property type="match status" value="1"/>
</dbReference>
<dbReference type="SUPFAM" id="SSF55874">
    <property type="entry name" value="ATPase domain of HSP90 chaperone/DNA topoisomerase II/histidine kinase"/>
    <property type="match status" value="1"/>
</dbReference>
<protein>
    <recommendedName>
        <fullName evidence="2">histidine kinase</fullName>
        <ecNumber evidence="2">2.7.13.3</ecNumber>
    </recommendedName>
</protein>
<dbReference type="InterPro" id="IPR036890">
    <property type="entry name" value="HATPase_C_sf"/>
</dbReference>
<evidence type="ECO:0000256" key="2">
    <source>
        <dbReference type="ARBA" id="ARBA00012438"/>
    </source>
</evidence>
<proteinExistence type="predicted"/>
<name>A0A6N3AJ29_MEDGN</name>
<keyword evidence="3 7" id="KW-0808">Transferase</keyword>
<reference evidence="7" key="1">
    <citation type="submission" date="2019-11" db="EMBL/GenBank/DDBJ databases">
        <authorList>
            <person name="Feng L."/>
        </authorList>
    </citation>
    <scope>NUCLEOTIDE SEQUENCE</scope>
    <source>
        <strain evidence="7">RgnavusLFYP36</strain>
    </source>
</reference>
<dbReference type="PANTHER" id="PTHR43711">
    <property type="entry name" value="TWO-COMPONENT HISTIDINE KINASE"/>
    <property type="match status" value="1"/>
</dbReference>
<evidence type="ECO:0000256" key="5">
    <source>
        <dbReference type="ARBA" id="ARBA00023012"/>
    </source>
</evidence>
<accession>A0A6N3AJ29</accession>
<keyword evidence="4 7" id="KW-0418">Kinase</keyword>
<dbReference type="PROSITE" id="PS50109">
    <property type="entry name" value="HIS_KIN"/>
    <property type="match status" value="1"/>
</dbReference>
<evidence type="ECO:0000256" key="4">
    <source>
        <dbReference type="ARBA" id="ARBA00022777"/>
    </source>
</evidence>
<dbReference type="GO" id="GO:0004673">
    <property type="term" value="F:protein histidine kinase activity"/>
    <property type="evidence" value="ECO:0007669"/>
    <property type="project" value="UniProtKB-EC"/>
</dbReference>
<dbReference type="PANTHER" id="PTHR43711:SF28">
    <property type="entry name" value="SENSOR HISTIDINE KINASE YXDK"/>
    <property type="match status" value="1"/>
</dbReference>
<dbReference type="Gene3D" id="3.30.565.10">
    <property type="entry name" value="Histidine kinase-like ATPase, C-terminal domain"/>
    <property type="match status" value="1"/>
</dbReference>
<dbReference type="EMBL" id="CACRUU010000037">
    <property type="protein sequence ID" value="VYT91601.1"/>
    <property type="molecule type" value="Genomic_DNA"/>
</dbReference>
<dbReference type="InterPro" id="IPR050736">
    <property type="entry name" value="Sensor_HK_Regulatory"/>
</dbReference>
<dbReference type="AlphaFoldDB" id="A0A6N3AJ29"/>